<keyword evidence="1" id="KW-0472">Membrane</keyword>
<dbReference type="EMBL" id="JAVRAD010000021">
    <property type="protein sequence ID" value="MDX8332643.1"/>
    <property type="molecule type" value="Genomic_DNA"/>
</dbReference>
<proteinExistence type="predicted"/>
<keyword evidence="3" id="KW-1185">Reference proteome</keyword>
<evidence type="ECO:0000313" key="3">
    <source>
        <dbReference type="Proteomes" id="UP001277561"/>
    </source>
</evidence>
<dbReference type="RefSeq" id="WP_320188756.1">
    <property type="nucleotide sequence ID" value="NZ_CP192771.1"/>
</dbReference>
<accession>A0ABU4W4C6</accession>
<evidence type="ECO:0000256" key="1">
    <source>
        <dbReference type="SAM" id="Phobius"/>
    </source>
</evidence>
<feature type="transmembrane region" description="Helical" evidence="1">
    <location>
        <begin position="52"/>
        <end position="70"/>
    </location>
</feature>
<comment type="caution">
    <text evidence="2">The sequence shown here is derived from an EMBL/GenBank/DDBJ whole genome shotgun (WGS) entry which is preliminary data.</text>
</comment>
<organism evidence="2 3">
    <name type="scientific">Agrobacterium rosae</name>
    <dbReference type="NCBI Taxonomy" id="1972867"/>
    <lineage>
        <taxon>Bacteria</taxon>
        <taxon>Pseudomonadati</taxon>
        <taxon>Pseudomonadota</taxon>
        <taxon>Alphaproteobacteria</taxon>
        <taxon>Hyphomicrobiales</taxon>
        <taxon>Rhizobiaceae</taxon>
        <taxon>Rhizobium/Agrobacterium group</taxon>
        <taxon>Agrobacterium</taxon>
    </lineage>
</organism>
<protein>
    <submittedName>
        <fullName evidence="2">Uncharacterized protein</fullName>
    </submittedName>
</protein>
<name>A0ABU4W4C6_9HYPH</name>
<sequence>MQEVSGMTTKTNIEYYFGFLKSVFDRVYLTTIAVGVIVGLAVFLYSGEVVASLRWAGLVVAIISGLDYILRLSDPEKKSEYNNVLIFVARVSLACVVAISV</sequence>
<evidence type="ECO:0000313" key="2">
    <source>
        <dbReference type="EMBL" id="MDX8332643.1"/>
    </source>
</evidence>
<keyword evidence="1" id="KW-0812">Transmembrane</keyword>
<reference evidence="2" key="1">
    <citation type="journal article" date="2023" name="Phytobiomes J">
        <title>Deciphering the key players within the bacterial microbiota associated with aerial crown gall tumors on rhododendron: Insights into the gallobiome.</title>
        <authorList>
            <person name="Kuzmanovic N."/>
            <person name="Nesme J."/>
            <person name="Wolf J."/>
            <person name="Neumann-Schaal M."/>
            <person name="Petersen J."/>
            <person name="Fernandez-Gnecco G."/>
            <person name="Sproeer C."/>
            <person name="Bunk B."/>
            <person name="Overmann J."/>
            <person name="Sorensen S.J."/>
            <person name="Idczak E."/>
            <person name="Smalla K."/>
        </authorList>
    </citation>
    <scope>NUCLEOTIDE SEQUENCE [LARGE SCALE GENOMIC DNA]</scope>
    <source>
        <strain evidence="2">Rho-14.1</strain>
    </source>
</reference>
<dbReference type="Proteomes" id="UP001277561">
    <property type="component" value="Unassembled WGS sequence"/>
</dbReference>
<feature type="transmembrane region" description="Helical" evidence="1">
    <location>
        <begin position="27"/>
        <end position="46"/>
    </location>
</feature>
<gene>
    <name evidence="2" type="ORF">RMS29_25900</name>
</gene>
<keyword evidence="1" id="KW-1133">Transmembrane helix</keyword>